<reference evidence="2" key="1">
    <citation type="submission" date="2022-01" db="EMBL/GenBank/DDBJ databases">
        <authorList>
            <person name="Jo J.-H."/>
            <person name="Im W.-T."/>
        </authorList>
    </citation>
    <scope>NUCLEOTIDE SEQUENCE</scope>
    <source>
        <strain evidence="2">NA20</strain>
    </source>
</reference>
<protein>
    <submittedName>
        <fullName evidence="2">Uncharacterized protein</fullName>
    </submittedName>
</protein>
<evidence type="ECO:0000256" key="1">
    <source>
        <dbReference type="SAM" id="Phobius"/>
    </source>
</evidence>
<feature type="transmembrane region" description="Helical" evidence="1">
    <location>
        <begin position="12"/>
        <end position="31"/>
    </location>
</feature>
<name>A0ABS9KRP3_9BACT</name>
<keyword evidence="3" id="KW-1185">Reference proteome</keyword>
<keyword evidence="1" id="KW-0812">Transmembrane</keyword>
<gene>
    <name evidence="2" type="ORF">LZZ85_11705</name>
</gene>
<proteinExistence type="predicted"/>
<keyword evidence="1" id="KW-0472">Membrane</keyword>
<evidence type="ECO:0000313" key="3">
    <source>
        <dbReference type="Proteomes" id="UP001165367"/>
    </source>
</evidence>
<organism evidence="2 3">
    <name type="scientific">Terrimonas ginsenosidimutans</name>
    <dbReference type="NCBI Taxonomy" id="2908004"/>
    <lineage>
        <taxon>Bacteria</taxon>
        <taxon>Pseudomonadati</taxon>
        <taxon>Bacteroidota</taxon>
        <taxon>Chitinophagia</taxon>
        <taxon>Chitinophagales</taxon>
        <taxon>Chitinophagaceae</taxon>
        <taxon>Terrimonas</taxon>
    </lineage>
</organism>
<keyword evidence="1" id="KW-1133">Transmembrane helix</keyword>
<comment type="caution">
    <text evidence="2">The sequence shown here is derived from an EMBL/GenBank/DDBJ whole genome shotgun (WGS) entry which is preliminary data.</text>
</comment>
<accession>A0ABS9KRP3</accession>
<dbReference type="EMBL" id="JAKLTR010000006">
    <property type="protein sequence ID" value="MCG2614954.1"/>
    <property type="molecule type" value="Genomic_DNA"/>
</dbReference>
<dbReference type="Proteomes" id="UP001165367">
    <property type="component" value="Unassembled WGS sequence"/>
</dbReference>
<feature type="transmembrane region" description="Helical" evidence="1">
    <location>
        <begin position="97"/>
        <end position="119"/>
    </location>
</feature>
<feature type="transmembrane region" description="Helical" evidence="1">
    <location>
        <begin position="125"/>
        <end position="146"/>
    </location>
</feature>
<sequence>MTPRLLLPNRFKLIGWLIAIPAFVLMIFVLHGDFAFGFLNFSRGNTDSLQVLFDSPTLFSIRTNNFTDELGGILLIIGLLIIAFSREKDEDERITTLRLESLLWAVLINSILLILALVFLYNGLFLQVMCYNICTTLILFVARFNLKLSIERRNAKIADL</sequence>
<evidence type="ECO:0000313" key="2">
    <source>
        <dbReference type="EMBL" id="MCG2614954.1"/>
    </source>
</evidence>
<dbReference type="RefSeq" id="WP_237871848.1">
    <property type="nucleotide sequence ID" value="NZ_JAKLTR010000006.1"/>
</dbReference>
<feature type="transmembrane region" description="Helical" evidence="1">
    <location>
        <begin position="66"/>
        <end position="85"/>
    </location>
</feature>